<evidence type="ECO:0000256" key="2">
    <source>
        <dbReference type="ARBA" id="ARBA00023002"/>
    </source>
</evidence>
<dbReference type="SUPFAM" id="SSF53335">
    <property type="entry name" value="S-adenosyl-L-methionine-dependent methyltransferases"/>
    <property type="match status" value="1"/>
</dbReference>
<feature type="domain" description="Methyltransferase" evidence="5">
    <location>
        <begin position="359"/>
        <end position="451"/>
    </location>
</feature>
<dbReference type="AlphaFoldDB" id="A0A917BAZ0"/>
<evidence type="ECO:0000313" key="6">
    <source>
        <dbReference type="EMBL" id="GGF34130.1"/>
    </source>
</evidence>
<evidence type="ECO:0000259" key="4">
    <source>
        <dbReference type="Pfam" id="PF07992"/>
    </source>
</evidence>
<dbReference type="Pfam" id="PF13649">
    <property type="entry name" value="Methyltransf_25"/>
    <property type="match status" value="1"/>
</dbReference>
<dbReference type="EMBL" id="BMKQ01000001">
    <property type="protein sequence ID" value="GGF34130.1"/>
    <property type="molecule type" value="Genomic_DNA"/>
</dbReference>
<dbReference type="GO" id="GO:0008168">
    <property type="term" value="F:methyltransferase activity"/>
    <property type="evidence" value="ECO:0007669"/>
    <property type="project" value="UniProtKB-KW"/>
</dbReference>
<keyword evidence="2" id="KW-0560">Oxidoreductase</keyword>
<reference evidence="6" key="1">
    <citation type="journal article" date="2014" name="Int. J. Syst. Evol. Microbiol.">
        <title>Complete genome sequence of Corynebacterium casei LMG S-19264T (=DSM 44701T), isolated from a smear-ripened cheese.</title>
        <authorList>
            <consortium name="US DOE Joint Genome Institute (JGI-PGF)"/>
            <person name="Walter F."/>
            <person name="Albersmeier A."/>
            <person name="Kalinowski J."/>
            <person name="Ruckert C."/>
        </authorList>
    </citation>
    <scope>NUCLEOTIDE SEQUENCE</scope>
    <source>
        <strain evidence="6">CGMCC 1.16067</strain>
    </source>
</reference>
<organism evidence="6 7">
    <name type="scientific">Marmoricola endophyticus</name>
    <dbReference type="NCBI Taxonomy" id="2040280"/>
    <lineage>
        <taxon>Bacteria</taxon>
        <taxon>Bacillati</taxon>
        <taxon>Actinomycetota</taxon>
        <taxon>Actinomycetes</taxon>
        <taxon>Propionibacteriales</taxon>
        <taxon>Nocardioidaceae</taxon>
        <taxon>Marmoricola</taxon>
    </lineage>
</organism>
<name>A0A917BAZ0_9ACTN</name>
<proteinExistence type="predicted"/>
<gene>
    <name evidence="6" type="ORF">GCM10011519_04510</name>
</gene>
<dbReference type="PRINTS" id="PR00368">
    <property type="entry name" value="FADPNR"/>
</dbReference>
<reference evidence="6" key="2">
    <citation type="submission" date="2020-09" db="EMBL/GenBank/DDBJ databases">
        <authorList>
            <person name="Sun Q."/>
            <person name="Zhou Y."/>
        </authorList>
    </citation>
    <scope>NUCLEOTIDE SEQUENCE</scope>
    <source>
        <strain evidence="6">CGMCC 1.16067</strain>
    </source>
</reference>
<dbReference type="InterPro" id="IPR023753">
    <property type="entry name" value="FAD/NAD-binding_dom"/>
</dbReference>
<dbReference type="CDD" id="cd02440">
    <property type="entry name" value="AdoMet_MTases"/>
    <property type="match status" value="1"/>
</dbReference>
<dbReference type="PRINTS" id="PR00469">
    <property type="entry name" value="PNDRDTASEII"/>
</dbReference>
<evidence type="ECO:0000256" key="3">
    <source>
        <dbReference type="ARBA" id="ARBA00048132"/>
    </source>
</evidence>
<dbReference type="Gene3D" id="3.40.50.150">
    <property type="entry name" value="Vaccinia Virus protein VP39"/>
    <property type="match status" value="1"/>
</dbReference>
<feature type="domain" description="FAD/NAD(P)-binding" evidence="4">
    <location>
        <begin position="15"/>
        <end position="296"/>
    </location>
</feature>
<dbReference type="InterPro" id="IPR036188">
    <property type="entry name" value="FAD/NAD-bd_sf"/>
</dbReference>
<dbReference type="Gene3D" id="3.50.50.60">
    <property type="entry name" value="FAD/NAD(P)-binding domain"/>
    <property type="match status" value="2"/>
</dbReference>
<keyword evidence="6" id="KW-0808">Transferase</keyword>
<dbReference type="Proteomes" id="UP000649179">
    <property type="component" value="Unassembled WGS sequence"/>
</dbReference>
<comment type="catalytic activity">
    <reaction evidence="3">
        <text>[thioredoxin]-dithiol + NADP(+) = [thioredoxin]-disulfide + NADPH + H(+)</text>
        <dbReference type="Rhea" id="RHEA:20345"/>
        <dbReference type="Rhea" id="RHEA-COMP:10698"/>
        <dbReference type="Rhea" id="RHEA-COMP:10700"/>
        <dbReference type="ChEBI" id="CHEBI:15378"/>
        <dbReference type="ChEBI" id="CHEBI:29950"/>
        <dbReference type="ChEBI" id="CHEBI:50058"/>
        <dbReference type="ChEBI" id="CHEBI:57783"/>
        <dbReference type="ChEBI" id="CHEBI:58349"/>
        <dbReference type="EC" id="1.8.1.9"/>
    </reaction>
</comment>
<accession>A0A917BAZ0</accession>
<dbReference type="InterPro" id="IPR029063">
    <property type="entry name" value="SAM-dependent_MTases_sf"/>
</dbReference>
<dbReference type="GO" id="GO:0004791">
    <property type="term" value="F:thioredoxin-disulfide reductase (NADPH) activity"/>
    <property type="evidence" value="ECO:0007669"/>
    <property type="project" value="UniProtKB-EC"/>
</dbReference>
<evidence type="ECO:0000259" key="5">
    <source>
        <dbReference type="Pfam" id="PF13649"/>
    </source>
</evidence>
<sequence>MTDHPEHRTIERHCDVAVIGGSAAGLAGALQLARQRRTVVVVDDGTARNAPAAHMHGYLGREGAEPAELRAVGAEEVRSYGGEVLTGRVLDVSGEKGAFRLALSGGHTLVARRILAATGIQDELPDIPGLAEHWGREVIHCPFCHGYEVRDQAVVQVLTHPMGLHPTPLLRHLTDRLTLVLHDAAGVDDQALDALRAGGVEVVADSVTRVTEAAPAGGVSLELGGGRTLTADAVLVGPRFRARTDVLEGIGVTAVPHASGLGSVVEVDPVGLTSVAGVYAAGNLTDPSMQVLPAAAHGSRVGAGVAFSLAEEDLAAESGAGGARADWEARYGGDDHVWSANPNGTLVAEASDLPVGRALDVGAGEGADALWLAERGWAVTAFDISASALVRVGAEADRRGLRVERVRGDANDLAPFGAEGFDLVSLQYGSFQRTPDERGLGNLLAGVAPGGTLLVVAHDLTPLQAPVDAATETRMFDHGAFVGVDRIHQAIAESADWRVETYETRDRPPGAASSHHVSDVLLRAVRLA</sequence>
<dbReference type="GO" id="GO:0032259">
    <property type="term" value="P:methylation"/>
    <property type="evidence" value="ECO:0007669"/>
    <property type="project" value="UniProtKB-KW"/>
</dbReference>
<evidence type="ECO:0000256" key="1">
    <source>
        <dbReference type="ARBA" id="ARBA00022630"/>
    </source>
</evidence>
<dbReference type="InterPro" id="IPR041698">
    <property type="entry name" value="Methyltransf_25"/>
</dbReference>
<keyword evidence="1" id="KW-0285">Flavoprotein</keyword>
<dbReference type="Pfam" id="PF07992">
    <property type="entry name" value="Pyr_redox_2"/>
    <property type="match status" value="1"/>
</dbReference>
<evidence type="ECO:0000313" key="7">
    <source>
        <dbReference type="Proteomes" id="UP000649179"/>
    </source>
</evidence>
<dbReference type="SUPFAM" id="SSF51905">
    <property type="entry name" value="FAD/NAD(P)-binding domain"/>
    <property type="match status" value="1"/>
</dbReference>
<keyword evidence="7" id="KW-1185">Reference proteome</keyword>
<dbReference type="InterPro" id="IPR050097">
    <property type="entry name" value="Ferredoxin-NADP_redctase_2"/>
</dbReference>
<dbReference type="RefSeq" id="WP_188777854.1">
    <property type="nucleotide sequence ID" value="NZ_BMKQ01000001.1"/>
</dbReference>
<comment type="caution">
    <text evidence="6">The sequence shown here is derived from an EMBL/GenBank/DDBJ whole genome shotgun (WGS) entry which is preliminary data.</text>
</comment>
<dbReference type="PANTHER" id="PTHR48105">
    <property type="entry name" value="THIOREDOXIN REDUCTASE 1-RELATED-RELATED"/>
    <property type="match status" value="1"/>
</dbReference>
<keyword evidence="6" id="KW-0489">Methyltransferase</keyword>
<protein>
    <submittedName>
        <fullName evidence="6">Methyltransferase</fullName>
    </submittedName>
</protein>